<protein>
    <submittedName>
        <fullName evidence="5">Carbon-monoxide dehydrogenase medium subunit</fullName>
    </submittedName>
</protein>
<dbReference type="Pfam" id="PF00941">
    <property type="entry name" value="FAD_binding_5"/>
    <property type="match status" value="1"/>
</dbReference>
<organism evidence="5 6">
    <name type="scientific">Haloechinothrix alba</name>
    <dbReference type="NCBI Taxonomy" id="664784"/>
    <lineage>
        <taxon>Bacteria</taxon>
        <taxon>Bacillati</taxon>
        <taxon>Actinomycetota</taxon>
        <taxon>Actinomycetes</taxon>
        <taxon>Pseudonocardiales</taxon>
        <taxon>Pseudonocardiaceae</taxon>
        <taxon>Haloechinothrix</taxon>
    </lineage>
</organism>
<dbReference type="InterPro" id="IPR036683">
    <property type="entry name" value="CO_DH_flav_C_dom_sf"/>
</dbReference>
<evidence type="ECO:0000313" key="5">
    <source>
        <dbReference type="EMBL" id="SNR65558.1"/>
    </source>
</evidence>
<keyword evidence="2" id="KW-0274">FAD</keyword>
<evidence type="ECO:0000313" key="6">
    <source>
        <dbReference type="Proteomes" id="UP000198348"/>
    </source>
</evidence>
<dbReference type="Gene3D" id="3.30.465.10">
    <property type="match status" value="1"/>
</dbReference>
<dbReference type="InterPro" id="IPR005107">
    <property type="entry name" value="CO_DH_flav_C"/>
</dbReference>
<evidence type="ECO:0000259" key="4">
    <source>
        <dbReference type="PROSITE" id="PS51387"/>
    </source>
</evidence>
<dbReference type="AlphaFoldDB" id="A0A238Y403"/>
<dbReference type="GO" id="GO:0016491">
    <property type="term" value="F:oxidoreductase activity"/>
    <property type="evidence" value="ECO:0007669"/>
    <property type="project" value="UniProtKB-KW"/>
</dbReference>
<reference evidence="6" key="1">
    <citation type="submission" date="2017-06" db="EMBL/GenBank/DDBJ databases">
        <authorList>
            <person name="Varghese N."/>
            <person name="Submissions S."/>
        </authorList>
    </citation>
    <scope>NUCLEOTIDE SEQUENCE [LARGE SCALE GENOMIC DNA]</scope>
    <source>
        <strain evidence="6">DSM 45207</strain>
    </source>
</reference>
<gene>
    <name evidence="5" type="ORF">SAMN06265360_11391</name>
</gene>
<dbReference type="PROSITE" id="PS51387">
    <property type="entry name" value="FAD_PCMH"/>
    <property type="match status" value="1"/>
</dbReference>
<accession>A0A238Y403</accession>
<dbReference type="Gene3D" id="3.30.43.10">
    <property type="entry name" value="Uridine Diphospho-n-acetylenolpyruvylglucosamine Reductase, domain 2"/>
    <property type="match status" value="1"/>
</dbReference>
<dbReference type="InterPro" id="IPR016166">
    <property type="entry name" value="FAD-bd_PCMH"/>
</dbReference>
<dbReference type="EMBL" id="FZNW01000013">
    <property type="protein sequence ID" value="SNR65558.1"/>
    <property type="molecule type" value="Genomic_DNA"/>
</dbReference>
<dbReference type="InterPro" id="IPR016169">
    <property type="entry name" value="FAD-bd_PCMH_sub2"/>
</dbReference>
<dbReference type="Gene3D" id="3.30.390.50">
    <property type="entry name" value="CO dehydrogenase flavoprotein, C-terminal domain"/>
    <property type="match status" value="1"/>
</dbReference>
<keyword evidence="3" id="KW-0560">Oxidoreductase</keyword>
<dbReference type="InterPro" id="IPR051312">
    <property type="entry name" value="Diverse_Substr_Oxidored"/>
</dbReference>
<dbReference type="Pfam" id="PF03450">
    <property type="entry name" value="CO_deh_flav_C"/>
    <property type="match status" value="1"/>
</dbReference>
<dbReference type="InterPro" id="IPR002346">
    <property type="entry name" value="Mopterin_DH_FAD-bd"/>
</dbReference>
<dbReference type="GO" id="GO:0071949">
    <property type="term" value="F:FAD binding"/>
    <property type="evidence" value="ECO:0007669"/>
    <property type="project" value="InterPro"/>
</dbReference>
<keyword evidence="6" id="KW-1185">Reference proteome</keyword>
<proteinExistence type="predicted"/>
<dbReference type="Proteomes" id="UP000198348">
    <property type="component" value="Unassembled WGS sequence"/>
</dbReference>
<feature type="domain" description="FAD-binding PCMH-type" evidence="4">
    <location>
        <begin position="1"/>
        <end position="177"/>
    </location>
</feature>
<dbReference type="InterPro" id="IPR036318">
    <property type="entry name" value="FAD-bd_PCMH-like_sf"/>
</dbReference>
<dbReference type="InterPro" id="IPR016167">
    <property type="entry name" value="FAD-bd_PCMH_sub1"/>
</dbReference>
<dbReference type="OrthoDB" id="9793944at2"/>
<dbReference type="PANTHER" id="PTHR42659">
    <property type="entry name" value="XANTHINE DEHYDROGENASE SUBUNIT C-RELATED"/>
    <property type="match status" value="1"/>
</dbReference>
<dbReference type="SMART" id="SM01092">
    <property type="entry name" value="CO_deh_flav_C"/>
    <property type="match status" value="1"/>
</dbReference>
<dbReference type="SUPFAM" id="SSF56176">
    <property type="entry name" value="FAD-binding/transporter-associated domain-like"/>
    <property type="match status" value="1"/>
</dbReference>
<sequence length="292" mass="30985">MKPPPFEYRSAHDSAEAVNLLTEYGDDAKILAGGQSLVPLMNFRMARPSVLIDINQTHDMTHIRADDGHLVVGAMTRQRVLERDQTAGSAVPLLPAALAHSGHTTNRNRGTFGGSLAHADPAAELPTVLVALGGELTVQGPSGKRTVPAEDFFLAPLVTSLEYNEILLSARLPRLPQGTGVRVEELARRHGDFAIVSVMAAVHLDSNGRADLVRIAAGGVDSTPIRLHEAEAQLSGTALDDAGIDAAAVAAADSVHPTDDVHGSASYRLEMVRVLVARAIRSAITHQKEGHR</sequence>
<evidence type="ECO:0000256" key="2">
    <source>
        <dbReference type="ARBA" id="ARBA00022827"/>
    </source>
</evidence>
<dbReference type="PANTHER" id="PTHR42659:SF2">
    <property type="entry name" value="XANTHINE DEHYDROGENASE SUBUNIT C-RELATED"/>
    <property type="match status" value="1"/>
</dbReference>
<evidence type="ECO:0000256" key="1">
    <source>
        <dbReference type="ARBA" id="ARBA00022630"/>
    </source>
</evidence>
<evidence type="ECO:0000256" key="3">
    <source>
        <dbReference type="ARBA" id="ARBA00023002"/>
    </source>
</evidence>
<keyword evidence="1" id="KW-0285">Flavoprotein</keyword>
<name>A0A238Y403_9PSEU</name>
<dbReference type="SUPFAM" id="SSF55447">
    <property type="entry name" value="CO dehydrogenase flavoprotein C-terminal domain-like"/>
    <property type="match status" value="1"/>
</dbReference>